<accession>A0A8H7XZT8</accession>
<organism evidence="1">
    <name type="scientific">Psilocybe cubensis</name>
    <name type="common">Psychedelic mushroom</name>
    <name type="synonym">Stropharia cubensis</name>
    <dbReference type="NCBI Taxonomy" id="181762"/>
    <lineage>
        <taxon>Eukaryota</taxon>
        <taxon>Fungi</taxon>
        <taxon>Dikarya</taxon>
        <taxon>Basidiomycota</taxon>
        <taxon>Agaricomycotina</taxon>
        <taxon>Agaricomycetes</taxon>
        <taxon>Agaricomycetidae</taxon>
        <taxon>Agaricales</taxon>
        <taxon>Agaricineae</taxon>
        <taxon>Strophariaceae</taxon>
        <taxon>Psilocybe</taxon>
    </lineage>
</organism>
<reference evidence="1" key="1">
    <citation type="submission" date="2021-02" db="EMBL/GenBank/DDBJ databases">
        <title>Psilocybe cubensis genome.</title>
        <authorList>
            <person name="Mckernan K.J."/>
            <person name="Crawford S."/>
            <person name="Trippe A."/>
            <person name="Kane L.T."/>
            <person name="Mclaughlin S."/>
        </authorList>
    </citation>
    <scope>NUCLEOTIDE SEQUENCE [LARGE SCALE GENOMIC DNA]</scope>
    <source>
        <strain evidence="1">MGC-MH-2018</strain>
    </source>
</reference>
<dbReference type="EMBL" id="JAFIQS010000005">
    <property type="protein sequence ID" value="KAG5168669.1"/>
    <property type="molecule type" value="Genomic_DNA"/>
</dbReference>
<evidence type="ECO:0008006" key="2">
    <source>
        <dbReference type="Google" id="ProtNLM"/>
    </source>
</evidence>
<dbReference type="AlphaFoldDB" id="A0A8H7XZT8"/>
<gene>
    <name evidence="1" type="ORF">JR316_005221</name>
</gene>
<comment type="caution">
    <text evidence="1">The sequence shown here is derived from an EMBL/GenBank/DDBJ whole genome shotgun (WGS) entry which is preliminary data.</text>
</comment>
<protein>
    <recommendedName>
        <fullName evidence="2">HNH nuclease domain-containing protein</fullName>
    </recommendedName>
</protein>
<name>A0A8H7XZT8_PSICU</name>
<proteinExistence type="predicted"/>
<dbReference type="OrthoDB" id="2104739at2759"/>
<sequence length="356" mass="39443">MTSLPPKVPRRLRHLAHVVSAYNACLRLEASIQQAINDNSEDVGKKMIYARILGYLIHYVPTDQGLKTIVDEIASCKDDIACLQLGRMYFEHFIRAFRARKGRTSTPSSSASRPSFDTIQDMIKDTLVEAPQSHKQAKQLALIRDGYRCVVTGGYDRNSVRTIAELKRRVTSDPKGVSALTECAHIFAESTNASIGPGSEKREYAASMWAVMTRFGYEKLPEELNGARVHRLENVMTLVPAFHLDFDGLEVWFAATEVENKYKLEAVDSLTLRGYPEYVTFTSPDPAKYPLPSPVYLAIHAACAKVAHLSGAAACIDKYDEDLDDSTTLDPSGKSADLLEHALFKGLQALAEVQAE</sequence>
<evidence type="ECO:0000313" key="1">
    <source>
        <dbReference type="EMBL" id="KAG5168669.1"/>
    </source>
</evidence>